<dbReference type="EC" id="3.4.22.14" evidence="1"/>
<accession>A0ACB7VEK9</accession>
<evidence type="ECO:0000313" key="1">
    <source>
        <dbReference type="EMBL" id="KAH7672352.1"/>
    </source>
</evidence>
<evidence type="ECO:0000313" key="2">
    <source>
        <dbReference type="Proteomes" id="UP000827976"/>
    </source>
</evidence>
<comment type="caution">
    <text evidence="1">The sequence shown here is derived from an EMBL/GenBank/DDBJ whole genome shotgun (WGS) entry which is preliminary data.</text>
</comment>
<reference evidence="2" key="1">
    <citation type="journal article" date="2022" name="Nat. Commun.">
        <title>Chromosome evolution and the genetic basis of agronomically important traits in greater yam.</title>
        <authorList>
            <person name="Bredeson J.V."/>
            <person name="Lyons J.B."/>
            <person name="Oniyinde I.O."/>
            <person name="Okereke N.R."/>
            <person name="Kolade O."/>
            <person name="Nnabue I."/>
            <person name="Nwadili C.O."/>
            <person name="Hribova E."/>
            <person name="Parker M."/>
            <person name="Nwogha J."/>
            <person name="Shu S."/>
            <person name="Carlson J."/>
            <person name="Kariba R."/>
            <person name="Muthemba S."/>
            <person name="Knop K."/>
            <person name="Barton G.J."/>
            <person name="Sherwood A.V."/>
            <person name="Lopez-Montes A."/>
            <person name="Asiedu R."/>
            <person name="Jamnadass R."/>
            <person name="Muchugi A."/>
            <person name="Goodstein D."/>
            <person name="Egesi C.N."/>
            <person name="Featherston J."/>
            <person name="Asfaw A."/>
            <person name="Simpson G.G."/>
            <person name="Dolezel J."/>
            <person name="Hendre P.S."/>
            <person name="Van Deynze A."/>
            <person name="Kumar P.L."/>
            <person name="Obidiegwu J.E."/>
            <person name="Bhattacharjee R."/>
            <person name="Rokhsar D.S."/>
        </authorList>
    </citation>
    <scope>NUCLEOTIDE SEQUENCE [LARGE SCALE GENOMIC DNA]</scope>
    <source>
        <strain evidence="2">cv. TDa95/00328</strain>
    </source>
</reference>
<protein>
    <submittedName>
        <fullName evidence="1">Actinidain protein</fullName>
        <ecNumber evidence="1">3.4.22.14</ecNumber>
    </submittedName>
</protein>
<gene>
    <name evidence="1" type="ORF">IHE45_09G049100</name>
</gene>
<dbReference type="EMBL" id="CM037019">
    <property type="protein sequence ID" value="KAH7672352.1"/>
    <property type="molecule type" value="Genomic_DNA"/>
</dbReference>
<proteinExistence type="predicted"/>
<keyword evidence="1" id="KW-0378">Hydrolase</keyword>
<organism evidence="1 2">
    <name type="scientific">Dioscorea alata</name>
    <name type="common">Purple yam</name>
    <dbReference type="NCBI Taxonomy" id="55571"/>
    <lineage>
        <taxon>Eukaryota</taxon>
        <taxon>Viridiplantae</taxon>
        <taxon>Streptophyta</taxon>
        <taxon>Embryophyta</taxon>
        <taxon>Tracheophyta</taxon>
        <taxon>Spermatophyta</taxon>
        <taxon>Magnoliopsida</taxon>
        <taxon>Liliopsida</taxon>
        <taxon>Dioscoreales</taxon>
        <taxon>Dioscoreaceae</taxon>
        <taxon>Dioscorea</taxon>
    </lineage>
</organism>
<name>A0ACB7VEK9_DIOAL</name>
<sequence>MASLLVLSCISFLFIFPFTSSSSIPIRSDYEISLLFEGWLVKLNKSYKDASEKEKRYEIFKDNLWYIDEHNAGNHTFTLGLNIFADITVEEYRATYLGTLPPSPSIYMANDELLKIDESDNHYINVTTTPDSIDWRDLGAVTPVKNQGGCYSCWAFATLATLEAINQINTGNLITLSEQQLVDCAKKSCDEGHYIHETYEYIINNGGVDTDEDYPYIDKAAKCDTTKENKKTVSIDDYKLATQENEFALKAVVAKQPAAVIVEAYERNFQLYKKGIFTSYCGTKVDHAVTIVGYDTASSIDYWIIKNSWGDFWGEAGYMRLERNIKAISGKCGVALYPYYPIQNSTNENPRETKFK</sequence>
<keyword evidence="2" id="KW-1185">Reference proteome</keyword>
<dbReference type="Proteomes" id="UP000827976">
    <property type="component" value="Chromosome 9"/>
</dbReference>